<gene>
    <name evidence="3" type="ORF">MELLADRAFT_111504</name>
</gene>
<name>F4S3E2_MELLP</name>
<evidence type="ECO:0000313" key="3">
    <source>
        <dbReference type="EMBL" id="EGG00797.1"/>
    </source>
</evidence>
<dbReference type="PANTHER" id="PTHR31360:SF0">
    <property type="entry name" value="OIL BODY-ASSOCIATED PROTEIN 1B"/>
    <property type="match status" value="1"/>
</dbReference>
<proteinExistence type="inferred from homology"/>
<dbReference type="KEGG" id="mlr:MELLADRAFT_111504"/>
<dbReference type="RefSeq" id="XP_007415871.1">
    <property type="nucleotide sequence ID" value="XM_007415809.1"/>
</dbReference>
<dbReference type="InParanoid" id="F4S3E2"/>
<accession>F4S3E2</accession>
<dbReference type="eggNOG" id="ENOG502QR3B">
    <property type="taxonomic scope" value="Eukaryota"/>
</dbReference>
<dbReference type="AlphaFoldDB" id="F4S3E2"/>
<dbReference type="STRING" id="747676.F4S3E2"/>
<keyword evidence="2" id="KW-0732">Signal</keyword>
<dbReference type="Proteomes" id="UP000001072">
    <property type="component" value="Unassembled WGS sequence"/>
</dbReference>
<reference evidence="4" key="1">
    <citation type="journal article" date="2011" name="Proc. Natl. Acad. Sci. U.S.A.">
        <title>Obligate biotrophy features unraveled by the genomic analysis of rust fungi.</title>
        <authorList>
            <person name="Duplessis S."/>
            <person name="Cuomo C.A."/>
            <person name="Lin Y.-C."/>
            <person name="Aerts A."/>
            <person name="Tisserant E."/>
            <person name="Veneault-Fourrey C."/>
            <person name="Joly D.L."/>
            <person name="Hacquard S."/>
            <person name="Amselem J."/>
            <person name="Cantarel B.L."/>
            <person name="Chiu R."/>
            <person name="Coutinho P.M."/>
            <person name="Feau N."/>
            <person name="Field M."/>
            <person name="Frey P."/>
            <person name="Gelhaye E."/>
            <person name="Goldberg J."/>
            <person name="Grabherr M.G."/>
            <person name="Kodira C.D."/>
            <person name="Kohler A."/>
            <person name="Kuees U."/>
            <person name="Lindquist E.A."/>
            <person name="Lucas S.M."/>
            <person name="Mago R."/>
            <person name="Mauceli E."/>
            <person name="Morin E."/>
            <person name="Murat C."/>
            <person name="Pangilinan J.L."/>
            <person name="Park R."/>
            <person name="Pearson M."/>
            <person name="Quesneville H."/>
            <person name="Rouhier N."/>
            <person name="Sakthikumar S."/>
            <person name="Salamov A.A."/>
            <person name="Schmutz J."/>
            <person name="Selles B."/>
            <person name="Shapiro H."/>
            <person name="Tanguay P."/>
            <person name="Tuskan G.A."/>
            <person name="Henrissat B."/>
            <person name="Van de Peer Y."/>
            <person name="Rouze P."/>
            <person name="Ellis J.G."/>
            <person name="Dodds P.N."/>
            <person name="Schein J.E."/>
            <person name="Zhong S."/>
            <person name="Hamelin R.C."/>
            <person name="Grigoriev I.V."/>
            <person name="Szabo L.J."/>
            <person name="Martin F."/>
        </authorList>
    </citation>
    <scope>NUCLEOTIDE SEQUENCE [LARGE SCALE GENOMIC DNA]</scope>
    <source>
        <strain evidence="4">98AG31 / pathotype 3-4-7</strain>
    </source>
</reference>
<feature type="chain" id="PRO_5003318230" description="Secreted protein" evidence="2">
    <location>
        <begin position="21"/>
        <end position="194"/>
    </location>
</feature>
<protein>
    <recommendedName>
        <fullName evidence="5">Secreted protein</fullName>
    </recommendedName>
</protein>
<comment type="similarity">
    <text evidence="1">Belongs to the OBAP family.</text>
</comment>
<dbReference type="OrthoDB" id="1901244at2759"/>
<evidence type="ECO:0008006" key="5">
    <source>
        <dbReference type="Google" id="ProtNLM"/>
    </source>
</evidence>
<dbReference type="PANTHER" id="PTHR31360">
    <property type="match status" value="1"/>
</dbReference>
<dbReference type="HOGENOM" id="CLU_071931_2_1_1"/>
<sequence>MAPWSVLWVQFILTISVTRPCNLLKTISSPSQSLARECRIEYLISEQKFNSLPEEEKVYWHSHKYEVESGVLMQMHVAGREGTVPEEEERGMMMAVHQTFGKVIHTWNVDRHPDLPLGPPSLMMSYTKPEMVNWEQVKKRDEEQGVDTADRSKIRAGYLPLDYAKNQNADKWMETGKQVQFESIERPLKGGLDK</sequence>
<evidence type="ECO:0000256" key="1">
    <source>
        <dbReference type="ARBA" id="ARBA00009740"/>
    </source>
</evidence>
<evidence type="ECO:0000256" key="2">
    <source>
        <dbReference type="SAM" id="SignalP"/>
    </source>
</evidence>
<organism evidence="4">
    <name type="scientific">Melampsora larici-populina (strain 98AG31 / pathotype 3-4-7)</name>
    <name type="common">Poplar leaf rust fungus</name>
    <dbReference type="NCBI Taxonomy" id="747676"/>
    <lineage>
        <taxon>Eukaryota</taxon>
        <taxon>Fungi</taxon>
        <taxon>Dikarya</taxon>
        <taxon>Basidiomycota</taxon>
        <taxon>Pucciniomycotina</taxon>
        <taxon>Pucciniomycetes</taxon>
        <taxon>Pucciniales</taxon>
        <taxon>Melampsoraceae</taxon>
        <taxon>Melampsora</taxon>
    </lineage>
</organism>
<dbReference type="VEuPathDB" id="FungiDB:MELLADRAFT_111504"/>
<dbReference type="GeneID" id="18924402"/>
<feature type="signal peptide" evidence="2">
    <location>
        <begin position="1"/>
        <end position="20"/>
    </location>
</feature>
<dbReference type="Pfam" id="PF06884">
    <property type="entry name" value="DUF1264"/>
    <property type="match status" value="1"/>
</dbReference>
<dbReference type="EMBL" id="GL883143">
    <property type="protein sequence ID" value="EGG00797.1"/>
    <property type="molecule type" value="Genomic_DNA"/>
</dbReference>
<keyword evidence="4" id="KW-1185">Reference proteome</keyword>
<dbReference type="InterPro" id="IPR010686">
    <property type="entry name" value="OBAP-like"/>
</dbReference>
<evidence type="ECO:0000313" key="4">
    <source>
        <dbReference type="Proteomes" id="UP000001072"/>
    </source>
</evidence>